<accession>A0A229TD49</accession>
<dbReference type="RefSeq" id="WP_093947429.1">
    <property type="nucleotide sequence ID" value="NZ_NMUL01000009.1"/>
</dbReference>
<dbReference type="SUPFAM" id="SSF54495">
    <property type="entry name" value="UBC-like"/>
    <property type="match status" value="1"/>
</dbReference>
<sequence>MKELAAALAQCFRDEQGARSFLTEMGYPVDRLQPFGSARQFWAEVVSELELGILADGIPTIVVAAAEWYPGHAVLQELAAKQAAVDEAQDAPPGRPAEPPVEQDGDCFAILAINTTQHAEFLDVVRSVADPDAELLYATRQISAVRIQDPGASAGEVAARIEDELAARQISADVSYASYGFRPYLLASLVVYGPDGAPYELRGVPASTPVRDIPFAVLNHYDDEAVRNRRGQFMETTVDLVDEDGTPHRLDPNRSLHENGVTDGASMRVGARATAGGGVDRTMEWFDRARAQIDLFAQRHDEFTVTATDDPDLPTVFEIEIRSPGFAPPPEAGAEPVVIDRHELRIMLTREFPRRAPAVQWRSEVFHPNIVPVRRYEVPKGAVCLGPLMDAYRPDLDFAVLCQLLVDMAGYRNYEARTLGQWEETEGYVNVPAATWARSERGQERILAIGGIPLPPPDDDPGGAARRPVPLWVEPWGAGE</sequence>
<dbReference type="OrthoDB" id="3685646at2"/>
<dbReference type="CDD" id="cd00195">
    <property type="entry name" value="UBCc_UEV"/>
    <property type="match status" value="1"/>
</dbReference>
<evidence type="ECO:0000259" key="2">
    <source>
        <dbReference type="Pfam" id="PF20006"/>
    </source>
</evidence>
<feature type="domain" description="Effector-associated" evidence="1">
    <location>
        <begin position="2"/>
        <end position="81"/>
    </location>
</feature>
<reference evidence="4" key="1">
    <citation type="submission" date="2017-07" db="EMBL/GenBank/DDBJ databases">
        <title>Comparative genome mining reveals phylogenetic distribution patterns of secondary metabolites in Amycolatopsis.</title>
        <authorList>
            <person name="Adamek M."/>
            <person name="Alanjary M."/>
            <person name="Sales-Ortells H."/>
            <person name="Goodfellow M."/>
            <person name="Bull A.T."/>
            <person name="Kalinowski J."/>
            <person name="Ziemert N."/>
        </authorList>
    </citation>
    <scope>NUCLEOTIDE SEQUENCE [LARGE SCALE GENOMIC DNA]</scope>
    <source>
        <strain evidence="4">H5</strain>
    </source>
</reference>
<keyword evidence="4" id="KW-1185">Reference proteome</keyword>
<comment type="caution">
    <text evidence="3">The sequence shown here is derived from an EMBL/GenBank/DDBJ whole genome shotgun (WGS) entry which is preliminary data.</text>
</comment>
<dbReference type="Proteomes" id="UP000215199">
    <property type="component" value="Unassembled WGS sequence"/>
</dbReference>
<dbReference type="Gene3D" id="3.10.110.10">
    <property type="entry name" value="Ubiquitin Conjugating Enzyme"/>
    <property type="match status" value="1"/>
</dbReference>
<dbReference type="InterPro" id="IPR045430">
    <property type="entry name" value="EAD1"/>
</dbReference>
<dbReference type="EMBL" id="NMUL01000009">
    <property type="protein sequence ID" value="OXM68669.1"/>
    <property type="molecule type" value="Genomic_DNA"/>
</dbReference>
<dbReference type="AlphaFoldDB" id="A0A229TD49"/>
<proteinExistence type="predicted"/>
<gene>
    <name evidence="3" type="ORF">CF165_11295</name>
</gene>
<organism evidence="3 4">
    <name type="scientific">Amycolatopsis vastitatis</name>
    <dbReference type="NCBI Taxonomy" id="1905142"/>
    <lineage>
        <taxon>Bacteria</taxon>
        <taxon>Bacillati</taxon>
        <taxon>Actinomycetota</taxon>
        <taxon>Actinomycetes</taxon>
        <taxon>Pseudonocardiales</taxon>
        <taxon>Pseudonocardiaceae</taxon>
        <taxon>Amycolatopsis</taxon>
    </lineage>
</organism>
<evidence type="ECO:0000313" key="4">
    <source>
        <dbReference type="Proteomes" id="UP000215199"/>
    </source>
</evidence>
<feature type="domain" description="YukD-like N-terminal" evidence="2">
    <location>
        <begin position="108"/>
        <end position="186"/>
    </location>
</feature>
<evidence type="ECO:0000313" key="3">
    <source>
        <dbReference type="EMBL" id="OXM68669.1"/>
    </source>
</evidence>
<dbReference type="Pfam" id="PF19955">
    <property type="entry name" value="EAD1"/>
    <property type="match status" value="1"/>
</dbReference>
<name>A0A229TD49_9PSEU</name>
<protein>
    <submittedName>
        <fullName evidence="3">Uncharacterized protein</fullName>
    </submittedName>
</protein>
<evidence type="ECO:0000259" key="1">
    <source>
        <dbReference type="Pfam" id="PF19955"/>
    </source>
</evidence>
<dbReference type="InterPro" id="IPR045487">
    <property type="entry name" value="fvmYukD-like_N"/>
</dbReference>
<dbReference type="InterPro" id="IPR016135">
    <property type="entry name" value="UBQ-conjugating_enzyme/RWD"/>
</dbReference>
<dbReference type="Pfam" id="PF20006">
    <property type="entry name" value="fvmYukDl_N"/>
    <property type="match status" value="1"/>
</dbReference>